<dbReference type="PANTHER" id="PTHR30419:SF8">
    <property type="entry name" value="NITROGEN ASSIMILATION TRANSCRIPTIONAL ACTIVATOR-RELATED"/>
    <property type="match status" value="1"/>
</dbReference>
<keyword evidence="2" id="KW-0805">Transcription regulation</keyword>
<reference evidence="6 7" key="1">
    <citation type="submission" date="2018-10" db="EMBL/GenBank/DDBJ databases">
        <title>Parasedimentitalea marina sp. nov., a psychrophilic bacterium isolated from deep seawater of the New Britain Trench.</title>
        <authorList>
            <person name="Cao J."/>
        </authorList>
    </citation>
    <scope>NUCLEOTIDE SEQUENCE [LARGE SCALE GENOMIC DNA]</scope>
    <source>
        <strain evidence="6 7">W43</strain>
    </source>
</reference>
<dbReference type="PROSITE" id="PS50931">
    <property type="entry name" value="HTH_LYSR"/>
    <property type="match status" value="1"/>
</dbReference>
<dbReference type="KEGG" id="sedi:EBB79_11200"/>
<evidence type="ECO:0000256" key="4">
    <source>
        <dbReference type="ARBA" id="ARBA00023163"/>
    </source>
</evidence>
<dbReference type="Gene3D" id="1.10.10.10">
    <property type="entry name" value="Winged helix-like DNA-binding domain superfamily/Winged helix DNA-binding domain"/>
    <property type="match status" value="1"/>
</dbReference>
<evidence type="ECO:0000256" key="1">
    <source>
        <dbReference type="ARBA" id="ARBA00009437"/>
    </source>
</evidence>
<dbReference type="InterPro" id="IPR005119">
    <property type="entry name" value="LysR_subst-bd"/>
</dbReference>
<evidence type="ECO:0000256" key="3">
    <source>
        <dbReference type="ARBA" id="ARBA00023125"/>
    </source>
</evidence>
<dbReference type="InterPro" id="IPR036390">
    <property type="entry name" value="WH_DNA-bd_sf"/>
</dbReference>
<evidence type="ECO:0000256" key="2">
    <source>
        <dbReference type="ARBA" id="ARBA00023015"/>
    </source>
</evidence>
<dbReference type="GO" id="GO:0003700">
    <property type="term" value="F:DNA-binding transcription factor activity"/>
    <property type="evidence" value="ECO:0007669"/>
    <property type="project" value="InterPro"/>
</dbReference>
<dbReference type="InterPro" id="IPR050950">
    <property type="entry name" value="HTH-type_LysR_regulators"/>
</dbReference>
<dbReference type="InterPro" id="IPR036388">
    <property type="entry name" value="WH-like_DNA-bd_sf"/>
</dbReference>
<comment type="similarity">
    <text evidence="1">Belongs to the LysR transcriptional regulatory family.</text>
</comment>
<dbReference type="Gene3D" id="3.40.190.290">
    <property type="match status" value="1"/>
</dbReference>
<evidence type="ECO:0000259" key="5">
    <source>
        <dbReference type="PROSITE" id="PS50931"/>
    </source>
</evidence>
<evidence type="ECO:0000313" key="7">
    <source>
        <dbReference type="Proteomes" id="UP000283063"/>
    </source>
</evidence>
<name>A0A3T0N327_9RHOB</name>
<keyword evidence="7" id="KW-1185">Reference proteome</keyword>
<dbReference type="Proteomes" id="UP000283063">
    <property type="component" value="Chromosome"/>
</dbReference>
<keyword evidence="3" id="KW-0238">DNA-binding</keyword>
<organism evidence="6 7">
    <name type="scientific">Parasedimentitalea marina</name>
    <dbReference type="NCBI Taxonomy" id="2483033"/>
    <lineage>
        <taxon>Bacteria</taxon>
        <taxon>Pseudomonadati</taxon>
        <taxon>Pseudomonadota</taxon>
        <taxon>Alphaproteobacteria</taxon>
        <taxon>Rhodobacterales</taxon>
        <taxon>Paracoccaceae</taxon>
        <taxon>Parasedimentitalea</taxon>
    </lineage>
</organism>
<dbReference type="PANTHER" id="PTHR30419">
    <property type="entry name" value="HTH-TYPE TRANSCRIPTIONAL REGULATOR YBHD"/>
    <property type="match status" value="1"/>
</dbReference>
<protein>
    <submittedName>
        <fullName evidence="6">LysR family transcriptional regulator</fullName>
    </submittedName>
</protein>
<dbReference type="GO" id="GO:0003677">
    <property type="term" value="F:DNA binding"/>
    <property type="evidence" value="ECO:0007669"/>
    <property type="project" value="UniProtKB-KW"/>
</dbReference>
<dbReference type="SUPFAM" id="SSF46785">
    <property type="entry name" value="Winged helix' DNA-binding domain"/>
    <property type="match status" value="1"/>
</dbReference>
<dbReference type="SUPFAM" id="SSF53850">
    <property type="entry name" value="Periplasmic binding protein-like II"/>
    <property type="match status" value="1"/>
</dbReference>
<keyword evidence="4" id="KW-0804">Transcription</keyword>
<dbReference type="AlphaFoldDB" id="A0A3T0N327"/>
<feature type="domain" description="HTH lysR-type" evidence="5">
    <location>
        <begin position="32"/>
        <end position="89"/>
    </location>
</feature>
<gene>
    <name evidence="6" type="ORF">EBB79_11200</name>
</gene>
<sequence>MPGKICPFDLTFSLECIDTTLILSQSCCMRHLDPRQTSCFLTAVQAGTVRAAAEQIGLEPSTVSRNISALETHLATTLVERGRSGIRPTEAGMLLVAFLKRQIGELDLLRSEFDALAHMKRGKVSIAVGEGFVGDLFDRALSEFSSKYPDISFAITVGSTEHVVHQVTSEQAHLGLAYNVAKDPVIRVVTSATQPLVALVHTNGVYDNSEPVDLLALANIPCAIPPKSFGIGAMITTAEAKHGVRLRAVVETGSIAALKAFVHNDMGCTILPRFVVESELSSKTMTARPVSSMIFADGVASLVRKEGRKLPQAADLLVKQLKKMSAFSPMD</sequence>
<dbReference type="OrthoDB" id="8479357at2"/>
<evidence type="ECO:0000313" key="6">
    <source>
        <dbReference type="EMBL" id="AZV78387.1"/>
    </source>
</evidence>
<dbReference type="InterPro" id="IPR000847">
    <property type="entry name" value="LysR_HTH_N"/>
</dbReference>
<proteinExistence type="inferred from homology"/>
<dbReference type="Pfam" id="PF03466">
    <property type="entry name" value="LysR_substrate"/>
    <property type="match status" value="1"/>
</dbReference>
<dbReference type="EMBL" id="CP033219">
    <property type="protein sequence ID" value="AZV78387.1"/>
    <property type="molecule type" value="Genomic_DNA"/>
</dbReference>
<dbReference type="Pfam" id="PF00126">
    <property type="entry name" value="HTH_1"/>
    <property type="match status" value="1"/>
</dbReference>
<accession>A0A3T0N327</accession>
<dbReference type="GO" id="GO:0005829">
    <property type="term" value="C:cytosol"/>
    <property type="evidence" value="ECO:0007669"/>
    <property type="project" value="TreeGrafter"/>
</dbReference>